<dbReference type="Gene3D" id="3.40.50.300">
    <property type="entry name" value="P-loop containing nucleotide triphosphate hydrolases"/>
    <property type="match status" value="1"/>
</dbReference>
<feature type="transmembrane region" description="Helical" evidence="2">
    <location>
        <begin position="24"/>
        <end position="46"/>
    </location>
</feature>
<evidence type="ECO:0000256" key="1">
    <source>
        <dbReference type="SAM" id="Coils"/>
    </source>
</evidence>
<evidence type="ECO:0000313" key="4">
    <source>
        <dbReference type="Proteomes" id="UP000018348"/>
    </source>
</evidence>
<evidence type="ECO:0000313" key="3">
    <source>
        <dbReference type="EMBL" id="CCQ50888.1"/>
    </source>
</evidence>
<dbReference type="SUPFAM" id="SSF52540">
    <property type="entry name" value="P-loop containing nucleoside triphosphate hydrolases"/>
    <property type="match status" value="1"/>
</dbReference>
<dbReference type="EMBL" id="CAQK01000368">
    <property type="protein sequence ID" value="CCQ50888.1"/>
    <property type="molecule type" value="Genomic_DNA"/>
</dbReference>
<evidence type="ECO:0000256" key="2">
    <source>
        <dbReference type="SAM" id="Phobius"/>
    </source>
</evidence>
<protein>
    <recommendedName>
        <fullName evidence="5">NACHT domain-containing protein</fullName>
    </recommendedName>
</protein>
<organism evidence="3 4">
    <name type="scientific">Crocosphaera watsonii WH 8502</name>
    <dbReference type="NCBI Taxonomy" id="423474"/>
    <lineage>
        <taxon>Bacteria</taxon>
        <taxon>Bacillati</taxon>
        <taxon>Cyanobacteriota</taxon>
        <taxon>Cyanophyceae</taxon>
        <taxon>Oscillatoriophycideae</taxon>
        <taxon>Chroococcales</taxon>
        <taxon>Aphanothecaceae</taxon>
        <taxon>Crocosphaera</taxon>
    </lineage>
</organism>
<reference evidence="3 4" key="2">
    <citation type="submission" date="2013-09" db="EMBL/GenBank/DDBJ databases">
        <title>Whole genome comparison of six Crocosphaera watsonii strains with differing phenotypes.</title>
        <authorList>
            <person name="Bench S.R."/>
            <person name="Heller P."/>
            <person name="Frank I."/>
            <person name="Arciniega M."/>
            <person name="Shilova I.N."/>
            <person name="Zehr J.P."/>
        </authorList>
    </citation>
    <scope>NUCLEOTIDE SEQUENCE [LARGE SCALE GENOMIC DNA]</scope>
    <source>
        <strain evidence="3 4">WH 8502</strain>
    </source>
</reference>
<name>T2ICW2_CROWT</name>
<reference evidence="3 4" key="1">
    <citation type="submission" date="2013-01" db="EMBL/GenBank/DDBJ databases">
        <authorList>
            <person name="Bench S."/>
        </authorList>
    </citation>
    <scope>NUCLEOTIDE SEQUENCE [LARGE SCALE GENOMIC DNA]</scope>
    <source>
        <strain evidence="3 4">WH 8502</strain>
    </source>
</reference>
<keyword evidence="2" id="KW-0472">Membrane</keyword>
<dbReference type="AlphaFoldDB" id="T2ICW2"/>
<comment type="caution">
    <text evidence="3">The sequence shown here is derived from an EMBL/GenBank/DDBJ whole genome shotgun (WGS) entry which is preliminary data.</text>
</comment>
<dbReference type="Proteomes" id="UP000018348">
    <property type="component" value="Unassembled WGS sequence"/>
</dbReference>
<keyword evidence="2" id="KW-1133">Transmembrane helix</keyword>
<keyword evidence="2" id="KW-0812">Transmembrane</keyword>
<evidence type="ECO:0008006" key="5">
    <source>
        <dbReference type="Google" id="ProtNLM"/>
    </source>
</evidence>
<accession>T2ICW2</accession>
<proteinExistence type="predicted"/>
<keyword evidence="1" id="KW-0175">Coiled coil</keyword>
<gene>
    <name evidence="3" type="ORF">CWATWH8502_3272</name>
</gene>
<sequence>MGIPVSGGGVTGTIILLKNGKYELAIITTLISVLALVIAIWGNFFLRVINLTLDLIEEELEKIEELIAQWIVKQLKTFPMRLWWQFNPQFKGRYYESLIDPFRELKIEGFRIGLPALDLEDIFVSLRVKTGTPDTIRGTIITRQSDNEQREIWEFLKNNQDKFQSYRRLAVIASPGSGKTTLLKHLTLTYAKKQQDKYQAPNFIPVLLYLRDIRHQLVTENPPLLSQLIREHIENLPSDPPLALPPNWIEDQLRLGKCLVQLGESNPPDFYRNFRD</sequence>
<feature type="coiled-coil region" evidence="1">
    <location>
        <begin position="46"/>
        <end position="73"/>
    </location>
</feature>
<dbReference type="InterPro" id="IPR027417">
    <property type="entry name" value="P-loop_NTPase"/>
</dbReference>